<dbReference type="STRING" id="709015.GCA_000472485_00087"/>
<evidence type="ECO:0000259" key="1">
    <source>
        <dbReference type="Pfam" id="PF09722"/>
    </source>
</evidence>
<dbReference type="RefSeq" id="WP_025603858.1">
    <property type="nucleotide sequence ID" value="NZ_CP021236.1"/>
</dbReference>
<organism evidence="3 4">
    <name type="scientific">Pontibacter actiniarum</name>
    <dbReference type="NCBI Taxonomy" id="323450"/>
    <lineage>
        <taxon>Bacteria</taxon>
        <taxon>Pseudomonadati</taxon>
        <taxon>Bacteroidota</taxon>
        <taxon>Cytophagia</taxon>
        <taxon>Cytophagales</taxon>
        <taxon>Hymenobacteraceae</taxon>
        <taxon>Pontibacter</taxon>
    </lineage>
</organism>
<dbReference type="KEGG" id="pact:CA264_21390"/>
<dbReference type="EMBL" id="CP021236">
    <property type="protein sequence ID" value="ARS38103.1"/>
    <property type="molecule type" value="Genomic_DNA"/>
</dbReference>
<reference evidence="4" key="1">
    <citation type="submission" date="2017-05" db="EMBL/GenBank/DDBJ databases">
        <authorList>
            <person name="Ray J."/>
            <person name="Price M."/>
            <person name="Deutschbauer A."/>
        </authorList>
    </citation>
    <scope>NUCLEOTIDE SEQUENCE [LARGE SCALE GENOMIC DNA]</scope>
    <source>
        <strain evidence="4">DSM 19842</strain>
        <plasmid evidence="4">unnamed</plasmid>
    </source>
</reference>
<geneLocation type="plasmid" evidence="3 4">
    <name>unnamed</name>
</geneLocation>
<dbReference type="InterPro" id="IPR011979">
    <property type="entry name" value="Antitox_Xre"/>
</dbReference>
<dbReference type="InterPro" id="IPR046847">
    <property type="entry name" value="Xre-like_HTH"/>
</dbReference>
<dbReference type="Pfam" id="PF09722">
    <property type="entry name" value="Xre_MbcA_ParS_C"/>
    <property type="match status" value="1"/>
</dbReference>
<sequence length="146" mass="16425">MSLDTIVRVMGGEDNIGRNIKSPLDFIKASREGKISVRIVKVIQDRAHLTNYRMARILNVSETTLQRIKKMQDSNLGEAESDAVYDVSKVIAKGIEVFENEDDFNEWLNTRNTALGNERPVDLLHSSIGREQIINVLNALAHGIYS</sequence>
<dbReference type="OrthoDB" id="5770459at2"/>
<feature type="domain" description="Antitoxin Xre/MbcA/ParS-like toxin-binding" evidence="1">
    <location>
        <begin position="95"/>
        <end position="143"/>
    </location>
</feature>
<dbReference type="NCBIfam" id="TIGR02293">
    <property type="entry name" value="TAS_TIGR02293"/>
    <property type="match status" value="1"/>
</dbReference>
<gene>
    <name evidence="3" type="ORF">CA264_21390</name>
</gene>
<proteinExistence type="predicted"/>
<accession>A0A1X9YZ74</accession>
<dbReference type="GO" id="GO:0003677">
    <property type="term" value="F:DNA binding"/>
    <property type="evidence" value="ECO:0007669"/>
    <property type="project" value="InterPro"/>
</dbReference>
<evidence type="ECO:0000313" key="4">
    <source>
        <dbReference type="Proteomes" id="UP000266292"/>
    </source>
</evidence>
<feature type="domain" description="Antitoxin Xre-like helix-turn-helix" evidence="2">
    <location>
        <begin position="32"/>
        <end position="83"/>
    </location>
</feature>
<evidence type="ECO:0000313" key="3">
    <source>
        <dbReference type="EMBL" id="ARS38103.1"/>
    </source>
</evidence>
<dbReference type="AlphaFoldDB" id="A0A1X9YZ74"/>
<keyword evidence="3" id="KW-0614">Plasmid</keyword>
<name>A0A1X9YZ74_9BACT</name>
<dbReference type="Proteomes" id="UP000266292">
    <property type="component" value="Plasmid unnamed"/>
</dbReference>
<protein>
    <submittedName>
        <fullName evidence="3">Uncharacterized protein</fullName>
    </submittedName>
</protein>
<dbReference type="Pfam" id="PF20432">
    <property type="entry name" value="Xre-like-HTH"/>
    <property type="match status" value="1"/>
</dbReference>
<dbReference type="InterPro" id="IPR024467">
    <property type="entry name" value="Xre/MbcA/ParS-like_toxin-bd"/>
</dbReference>
<keyword evidence="4" id="KW-1185">Reference proteome</keyword>
<evidence type="ECO:0000259" key="2">
    <source>
        <dbReference type="Pfam" id="PF20432"/>
    </source>
</evidence>